<dbReference type="Pfam" id="PF00672">
    <property type="entry name" value="HAMP"/>
    <property type="match status" value="1"/>
</dbReference>
<evidence type="ECO:0000256" key="5">
    <source>
        <dbReference type="ARBA" id="ARBA00029447"/>
    </source>
</evidence>
<organism evidence="10 11">
    <name type="scientific">Psychrobacillus psychrodurans</name>
    <dbReference type="NCBI Taxonomy" id="126157"/>
    <lineage>
        <taxon>Bacteria</taxon>
        <taxon>Bacillati</taxon>
        <taxon>Bacillota</taxon>
        <taxon>Bacilli</taxon>
        <taxon>Bacillales</taxon>
        <taxon>Bacillaceae</taxon>
        <taxon>Psychrobacillus</taxon>
    </lineage>
</organism>
<name>A0A9X3LBQ9_9BACI</name>
<dbReference type="GO" id="GO:0005886">
    <property type="term" value="C:plasma membrane"/>
    <property type="evidence" value="ECO:0007669"/>
    <property type="project" value="UniProtKB-SubCell"/>
</dbReference>
<dbReference type="InterPro" id="IPR003660">
    <property type="entry name" value="HAMP_dom"/>
</dbReference>
<evidence type="ECO:0000256" key="2">
    <source>
        <dbReference type="ARBA" id="ARBA00022475"/>
    </source>
</evidence>
<dbReference type="InterPro" id="IPR004089">
    <property type="entry name" value="MCPsignal_dom"/>
</dbReference>
<dbReference type="Proteomes" id="UP001152172">
    <property type="component" value="Unassembled WGS sequence"/>
</dbReference>
<evidence type="ECO:0000313" key="11">
    <source>
        <dbReference type="Proteomes" id="UP001152172"/>
    </source>
</evidence>
<feature type="domain" description="Methyl-accepting transducer" evidence="8">
    <location>
        <begin position="263"/>
        <end position="499"/>
    </location>
</feature>
<evidence type="ECO:0000256" key="7">
    <source>
        <dbReference type="SAM" id="Phobius"/>
    </source>
</evidence>
<evidence type="ECO:0000256" key="6">
    <source>
        <dbReference type="PROSITE-ProRule" id="PRU00284"/>
    </source>
</evidence>
<evidence type="ECO:0000256" key="1">
    <source>
        <dbReference type="ARBA" id="ARBA00004236"/>
    </source>
</evidence>
<gene>
    <name evidence="10" type="ORF">M9R61_10790</name>
</gene>
<dbReference type="EMBL" id="JAMKBI010000007">
    <property type="protein sequence ID" value="MCZ8533796.1"/>
    <property type="molecule type" value="Genomic_DNA"/>
</dbReference>
<evidence type="ECO:0000256" key="3">
    <source>
        <dbReference type="ARBA" id="ARBA00023136"/>
    </source>
</evidence>
<keyword evidence="3 7" id="KW-0472">Membrane</keyword>
<dbReference type="SUPFAM" id="SSF58104">
    <property type="entry name" value="Methyl-accepting chemotaxis protein (MCP) signaling domain"/>
    <property type="match status" value="1"/>
</dbReference>
<evidence type="ECO:0000313" key="10">
    <source>
        <dbReference type="EMBL" id="MCZ8533796.1"/>
    </source>
</evidence>
<proteinExistence type="inferred from homology"/>
<dbReference type="PANTHER" id="PTHR32089">
    <property type="entry name" value="METHYL-ACCEPTING CHEMOTAXIS PROTEIN MCPB"/>
    <property type="match status" value="1"/>
</dbReference>
<evidence type="ECO:0000259" key="8">
    <source>
        <dbReference type="PROSITE" id="PS50111"/>
    </source>
</evidence>
<comment type="similarity">
    <text evidence="5">Belongs to the methyl-accepting chemotaxis (MCP) protein family.</text>
</comment>
<dbReference type="Gene3D" id="6.10.340.10">
    <property type="match status" value="1"/>
</dbReference>
<keyword evidence="11" id="KW-1185">Reference proteome</keyword>
<reference evidence="10" key="1">
    <citation type="submission" date="2022-05" db="EMBL/GenBank/DDBJ databases">
        <authorList>
            <person name="Colautti A."/>
            <person name="Iacumin L."/>
        </authorList>
    </citation>
    <scope>NUCLEOTIDE SEQUENCE</scope>
    <source>
        <strain evidence="10">DSM 30747</strain>
    </source>
</reference>
<evidence type="ECO:0000256" key="4">
    <source>
        <dbReference type="ARBA" id="ARBA00023224"/>
    </source>
</evidence>
<dbReference type="SMART" id="SM00283">
    <property type="entry name" value="MA"/>
    <property type="match status" value="1"/>
</dbReference>
<accession>A0A9X3LBQ9</accession>
<dbReference type="Pfam" id="PF00015">
    <property type="entry name" value="MCPsignal"/>
    <property type="match status" value="1"/>
</dbReference>
<keyword evidence="2" id="KW-1003">Cell membrane</keyword>
<sequence>MKLKQKILMISIIPLLLSACIIAYNIIQLTALKSSTEEIVEALVKVEELNSSSKSLQKSLSVYSLNISESNKNDIEVDLASTKSINDQLTPSLTTTDQKQLNTSIAKKYEEILSYSNQAISEQNLAEIKRQSTRTKGLINDVIRLKRNITAEYSIMQSNLQNKIDGIIYISIILVVLLLVGSITLVIFFTNRIVRPIRDITKNAEEIANGNLAVDIVQVKTRDEVATLQKSFEQMTLNLREVITHVSDSSNQVAASAEELMASADETMKGTELISTSIQQVSEGAEHQTNMAKESARSAEESSNAITLIAEKAKDTMDITITTNEKTMQGSAFVQDTVAQMKLINDAVLETDQALVTLNERSKEIVNILKLITDIADQTNLLALNAAIEAARAGEAGKGFAVVADEVRKLSEQTRKSVSDISDIATEIEKDTKQTVTSINGVKEKVDSGLTIAHHTEETFQDILTSVGQVKEQVGDISSITNNIHNIVKDVATHANNMSTVASDTFDSSSSVAAASEEQLASMEEVTAAAVSLANLAEDLQVRVSKFNI</sequence>
<dbReference type="PANTHER" id="PTHR32089:SF112">
    <property type="entry name" value="LYSOZYME-LIKE PROTEIN-RELATED"/>
    <property type="match status" value="1"/>
</dbReference>
<dbReference type="PROSITE" id="PS50885">
    <property type="entry name" value="HAMP"/>
    <property type="match status" value="1"/>
</dbReference>
<keyword evidence="7" id="KW-0812">Transmembrane</keyword>
<dbReference type="GO" id="GO:0007165">
    <property type="term" value="P:signal transduction"/>
    <property type="evidence" value="ECO:0007669"/>
    <property type="project" value="UniProtKB-KW"/>
</dbReference>
<dbReference type="CDD" id="cd06225">
    <property type="entry name" value="HAMP"/>
    <property type="match status" value="1"/>
</dbReference>
<feature type="transmembrane region" description="Helical" evidence="7">
    <location>
        <begin position="7"/>
        <end position="27"/>
    </location>
</feature>
<dbReference type="AlphaFoldDB" id="A0A9X3LBQ9"/>
<dbReference type="PROSITE" id="PS51257">
    <property type="entry name" value="PROKAR_LIPOPROTEIN"/>
    <property type="match status" value="1"/>
</dbReference>
<comment type="subcellular location">
    <subcellularLocation>
        <location evidence="1">Cell membrane</location>
    </subcellularLocation>
</comment>
<keyword evidence="7" id="KW-1133">Transmembrane helix</keyword>
<comment type="caution">
    <text evidence="10">The sequence shown here is derived from an EMBL/GenBank/DDBJ whole genome shotgun (WGS) entry which is preliminary data.</text>
</comment>
<feature type="domain" description="HAMP" evidence="9">
    <location>
        <begin position="191"/>
        <end position="244"/>
    </location>
</feature>
<keyword evidence="4 6" id="KW-0807">Transducer</keyword>
<protein>
    <submittedName>
        <fullName evidence="10">Methyl-accepting chemotaxis protein</fullName>
    </submittedName>
</protein>
<feature type="transmembrane region" description="Helical" evidence="7">
    <location>
        <begin position="166"/>
        <end position="189"/>
    </location>
</feature>
<dbReference type="SMART" id="SM00304">
    <property type="entry name" value="HAMP"/>
    <property type="match status" value="1"/>
</dbReference>
<dbReference type="Gene3D" id="1.10.287.950">
    <property type="entry name" value="Methyl-accepting chemotaxis protein"/>
    <property type="match status" value="1"/>
</dbReference>
<dbReference type="PROSITE" id="PS50111">
    <property type="entry name" value="CHEMOTAXIS_TRANSDUC_2"/>
    <property type="match status" value="1"/>
</dbReference>
<dbReference type="RefSeq" id="WP_269922074.1">
    <property type="nucleotide sequence ID" value="NZ_JAMKBI010000007.1"/>
</dbReference>
<evidence type="ECO:0000259" key="9">
    <source>
        <dbReference type="PROSITE" id="PS50885"/>
    </source>
</evidence>